<keyword evidence="2" id="KW-1185">Reference proteome</keyword>
<proteinExistence type="predicted"/>
<organism evidence="1 2">
    <name type="scientific">Cytobacillus eiseniae</name>
    <dbReference type="NCBI Taxonomy" id="762947"/>
    <lineage>
        <taxon>Bacteria</taxon>
        <taxon>Bacillati</taxon>
        <taxon>Bacillota</taxon>
        <taxon>Bacilli</taxon>
        <taxon>Bacillales</taxon>
        <taxon>Bacillaceae</taxon>
        <taxon>Cytobacillus</taxon>
    </lineage>
</organism>
<evidence type="ECO:0000313" key="1">
    <source>
        <dbReference type="EMBL" id="MBP2239911.1"/>
    </source>
</evidence>
<dbReference type="Proteomes" id="UP001519293">
    <property type="component" value="Unassembled WGS sequence"/>
</dbReference>
<evidence type="ECO:0000313" key="2">
    <source>
        <dbReference type="Proteomes" id="UP001519293"/>
    </source>
</evidence>
<dbReference type="EMBL" id="JAGIKZ010000002">
    <property type="protein sequence ID" value="MBP2239911.1"/>
    <property type="molecule type" value="Genomic_DNA"/>
</dbReference>
<reference evidence="1 2" key="1">
    <citation type="submission" date="2021-03" db="EMBL/GenBank/DDBJ databases">
        <title>Genomic Encyclopedia of Type Strains, Phase IV (KMG-IV): sequencing the most valuable type-strain genomes for metagenomic binning, comparative biology and taxonomic classification.</title>
        <authorList>
            <person name="Goeker M."/>
        </authorList>
    </citation>
    <scope>NUCLEOTIDE SEQUENCE [LARGE SCALE GENOMIC DNA]</scope>
    <source>
        <strain evidence="1 2">DSM 26675</strain>
    </source>
</reference>
<sequence>MLYPTVMCHNGRIHAVKDQTSCICGVSYQIQHAKNQREILKSIHFRHIHTIDCRKCKSKLSEMVQIL</sequence>
<accession>A0ABS4RAI7</accession>
<gene>
    <name evidence="1" type="ORF">J2Z40_000464</name>
</gene>
<protein>
    <submittedName>
        <fullName evidence="1">Uncharacterized protein</fullName>
    </submittedName>
</protein>
<name>A0ABS4RAI7_9BACI</name>
<comment type="caution">
    <text evidence="1">The sequence shown here is derived from an EMBL/GenBank/DDBJ whole genome shotgun (WGS) entry which is preliminary data.</text>
</comment>